<keyword evidence="2 5" id="KW-0812">Transmembrane</keyword>
<feature type="transmembrane region" description="Helical" evidence="5">
    <location>
        <begin position="87"/>
        <end position="105"/>
    </location>
</feature>
<feature type="transmembrane region" description="Helical" evidence="5">
    <location>
        <begin position="189"/>
        <end position="207"/>
    </location>
</feature>
<keyword evidence="7" id="KW-0436">Ligase</keyword>
<dbReference type="PANTHER" id="PTHR37422">
    <property type="entry name" value="TEICHURONIC ACID BIOSYNTHESIS PROTEIN TUAE"/>
    <property type="match status" value="1"/>
</dbReference>
<evidence type="ECO:0000256" key="2">
    <source>
        <dbReference type="ARBA" id="ARBA00022692"/>
    </source>
</evidence>
<gene>
    <name evidence="7" type="ORF">GCM10007103_33800</name>
</gene>
<accession>A0A918W0A6</accession>
<feature type="transmembrane region" description="Helical" evidence="5">
    <location>
        <begin position="65"/>
        <end position="80"/>
    </location>
</feature>
<reference evidence="7" key="2">
    <citation type="submission" date="2020-09" db="EMBL/GenBank/DDBJ databases">
        <authorList>
            <person name="Sun Q."/>
            <person name="Kim S."/>
        </authorList>
    </citation>
    <scope>NUCLEOTIDE SEQUENCE</scope>
    <source>
        <strain evidence="7">KCTC 12719</strain>
    </source>
</reference>
<evidence type="ECO:0000256" key="3">
    <source>
        <dbReference type="ARBA" id="ARBA00022989"/>
    </source>
</evidence>
<dbReference type="EMBL" id="BMXB01000023">
    <property type="protein sequence ID" value="GHA50307.1"/>
    <property type="molecule type" value="Genomic_DNA"/>
</dbReference>
<dbReference type="GO" id="GO:0016874">
    <property type="term" value="F:ligase activity"/>
    <property type="evidence" value="ECO:0007669"/>
    <property type="project" value="UniProtKB-KW"/>
</dbReference>
<feature type="transmembrane region" description="Helical" evidence="5">
    <location>
        <begin position="386"/>
        <end position="419"/>
    </location>
</feature>
<feature type="transmembrane region" description="Helical" evidence="5">
    <location>
        <begin position="267"/>
        <end position="289"/>
    </location>
</feature>
<evidence type="ECO:0000256" key="5">
    <source>
        <dbReference type="SAM" id="Phobius"/>
    </source>
</evidence>
<feature type="transmembrane region" description="Helical" evidence="5">
    <location>
        <begin position="12"/>
        <end position="29"/>
    </location>
</feature>
<feature type="transmembrane region" description="Helical" evidence="5">
    <location>
        <begin position="360"/>
        <end position="379"/>
    </location>
</feature>
<dbReference type="Proteomes" id="UP000610456">
    <property type="component" value="Unassembled WGS sequence"/>
</dbReference>
<feature type="transmembrane region" description="Helical" evidence="5">
    <location>
        <begin position="235"/>
        <end position="255"/>
    </location>
</feature>
<evidence type="ECO:0000259" key="6">
    <source>
        <dbReference type="Pfam" id="PF04932"/>
    </source>
</evidence>
<name>A0A918W0A6_9FLAO</name>
<dbReference type="InterPro" id="IPR007016">
    <property type="entry name" value="O-antigen_ligase-rel_domated"/>
</dbReference>
<keyword evidence="8" id="KW-1185">Reference proteome</keyword>
<keyword evidence="3 5" id="KW-1133">Transmembrane helix</keyword>
<feature type="domain" description="O-antigen ligase-related" evidence="6">
    <location>
        <begin position="220"/>
        <end position="367"/>
    </location>
</feature>
<comment type="caution">
    <text evidence="7">The sequence shown here is derived from an EMBL/GenBank/DDBJ whole genome shotgun (WGS) entry which is preliminary data.</text>
</comment>
<reference evidence="7" key="1">
    <citation type="journal article" date="2014" name="Int. J. Syst. Evol. Microbiol.">
        <title>Complete genome sequence of Corynebacterium casei LMG S-19264T (=DSM 44701T), isolated from a smear-ripened cheese.</title>
        <authorList>
            <consortium name="US DOE Joint Genome Institute (JGI-PGF)"/>
            <person name="Walter F."/>
            <person name="Albersmeier A."/>
            <person name="Kalinowski J."/>
            <person name="Ruckert C."/>
        </authorList>
    </citation>
    <scope>NUCLEOTIDE SEQUENCE</scope>
    <source>
        <strain evidence="7">KCTC 12719</strain>
    </source>
</reference>
<dbReference type="GO" id="GO:0016020">
    <property type="term" value="C:membrane"/>
    <property type="evidence" value="ECO:0007669"/>
    <property type="project" value="UniProtKB-SubCell"/>
</dbReference>
<keyword evidence="4 5" id="KW-0472">Membrane</keyword>
<dbReference type="AlphaFoldDB" id="A0A918W0A6"/>
<sequence>MAYVVYAFRPASQFLLLGVIVFFLFYVVIRGNRNNEALMAAAYIAGAEVFFRMTGGMIFYETGKYAVILFLVIGMFYKGSSIKSVPFWIYLLILIPGIVVASQTLSYEVVFRKAVAFNLSGPVCLGVSALYCYYKKITAVQFNFVLLMLLLPLVSNMVYLYLYTPDLGEALMSGTNSNYATSGGYGPNQISTVMGMGALLLCTRLFVIKNRLINIIDLVLFGLMSYRAIVTFSRGGVLTAIICIICFLFILYYKQTPREKSKTVRKLGLISIAAFGIWLFISVATQGLINYRYTNRNAAGELEEDITTGRTELIVTELQGFYYNPVVGVGVGKAKEYREEETGIETASHNEISRLLSEHGLLGLLAILILIFVPLLFWLKFKNNYYFLAFVAFWFLTINHSAMRIALPALVYGLALLYIVDEKKNIIHR</sequence>
<organism evidence="7 8">
    <name type="scientific">Salinimicrobium marinum</name>
    <dbReference type="NCBI Taxonomy" id="680283"/>
    <lineage>
        <taxon>Bacteria</taxon>
        <taxon>Pseudomonadati</taxon>
        <taxon>Bacteroidota</taxon>
        <taxon>Flavobacteriia</taxon>
        <taxon>Flavobacteriales</taxon>
        <taxon>Flavobacteriaceae</taxon>
        <taxon>Salinimicrobium</taxon>
    </lineage>
</organism>
<evidence type="ECO:0000256" key="1">
    <source>
        <dbReference type="ARBA" id="ARBA00004141"/>
    </source>
</evidence>
<feature type="transmembrane region" description="Helical" evidence="5">
    <location>
        <begin position="144"/>
        <end position="163"/>
    </location>
</feature>
<comment type="subcellular location">
    <subcellularLocation>
        <location evidence="1">Membrane</location>
        <topology evidence="1">Multi-pass membrane protein</topology>
    </subcellularLocation>
</comment>
<evidence type="ECO:0000313" key="7">
    <source>
        <dbReference type="EMBL" id="GHA50307.1"/>
    </source>
</evidence>
<dbReference type="Pfam" id="PF04932">
    <property type="entry name" value="Wzy_C"/>
    <property type="match status" value="1"/>
</dbReference>
<proteinExistence type="predicted"/>
<dbReference type="InterPro" id="IPR051533">
    <property type="entry name" value="WaaL-like"/>
</dbReference>
<protein>
    <submittedName>
        <fullName evidence="7">Ligase</fullName>
    </submittedName>
</protein>
<evidence type="ECO:0000313" key="8">
    <source>
        <dbReference type="Proteomes" id="UP000610456"/>
    </source>
</evidence>
<evidence type="ECO:0000256" key="4">
    <source>
        <dbReference type="ARBA" id="ARBA00023136"/>
    </source>
</evidence>
<dbReference type="PANTHER" id="PTHR37422:SF17">
    <property type="entry name" value="O-ANTIGEN LIGASE"/>
    <property type="match status" value="1"/>
</dbReference>